<dbReference type="Pfam" id="PF22571">
    <property type="entry name" value="LiaI-LiaF-TM_PspC"/>
    <property type="match status" value="1"/>
</dbReference>
<feature type="domain" description="Phage shock protein PspC N-terminal" evidence="8">
    <location>
        <begin position="121"/>
        <end position="193"/>
    </location>
</feature>
<keyword evidence="5 7" id="KW-0472">Membrane</keyword>
<dbReference type="InterPro" id="IPR052027">
    <property type="entry name" value="PspC"/>
</dbReference>
<dbReference type="InterPro" id="IPR054321">
    <property type="entry name" value="PspC-rel_TM"/>
</dbReference>
<evidence type="ECO:0000259" key="8">
    <source>
        <dbReference type="Pfam" id="PF04024"/>
    </source>
</evidence>
<feature type="domain" description="Putative auto-transporter adhesin head GIN" evidence="9">
    <location>
        <begin position="629"/>
        <end position="811"/>
    </location>
</feature>
<dbReference type="RefSeq" id="WP_104709902.1">
    <property type="nucleotide sequence ID" value="NZ_PTRA01000001.1"/>
</dbReference>
<keyword evidence="2" id="KW-1003">Cell membrane</keyword>
<evidence type="ECO:0000256" key="2">
    <source>
        <dbReference type="ARBA" id="ARBA00022475"/>
    </source>
</evidence>
<feature type="transmembrane region" description="Helical" evidence="7">
    <location>
        <begin position="310"/>
        <end position="329"/>
    </location>
</feature>
<evidence type="ECO:0000256" key="7">
    <source>
        <dbReference type="SAM" id="Phobius"/>
    </source>
</evidence>
<dbReference type="OrthoDB" id="5772680at2"/>
<dbReference type="Pfam" id="PF04024">
    <property type="entry name" value="PspC"/>
    <property type="match status" value="2"/>
</dbReference>
<comment type="subcellular location">
    <subcellularLocation>
        <location evidence="1">Cell membrane</location>
        <topology evidence="1">Single-pass membrane protein</topology>
    </subcellularLocation>
</comment>
<evidence type="ECO:0008006" key="14">
    <source>
        <dbReference type="Google" id="ProtNLM"/>
    </source>
</evidence>
<feature type="transmembrane region" description="Helical" evidence="7">
    <location>
        <begin position="414"/>
        <end position="434"/>
    </location>
</feature>
<gene>
    <name evidence="12" type="ORF">C5O19_03345</name>
</gene>
<accession>A0A2S7ILT6</accession>
<feature type="transmembrane region" description="Helical" evidence="7">
    <location>
        <begin position="235"/>
        <end position="259"/>
    </location>
</feature>
<feature type="transmembrane region" description="Helical" evidence="7">
    <location>
        <begin position="335"/>
        <end position="361"/>
    </location>
</feature>
<feature type="domain" description="Phage shock protein PspC N-terminal" evidence="8">
    <location>
        <begin position="205"/>
        <end position="262"/>
    </location>
</feature>
<keyword evidence="4 7" id="KW-1133">Transmembrane helix</keyword>
<evidence type="ECO:0000256" key="4">
    <source>
        <dbReference type="ARBA" id="ARBA00022989"/>
    </source>
</evidence>
<dbReference type="PANTHER" id="PTHR33885">
    <property type="entry name" value="PHAGE SHOCK PROTEIN C"/>
    <property type="match status" value="1"/>
</dbReference>
<evidence type="ECO:0000259" key="9">
    <source>
        <dbReference type="Pfam" id="PF10988"/>
    </source>
</evidence>
<feature type="transmembrane region" description="Helical" evidence="7">
    <location>
        <begin position="381"/>
        <end position="402"/>
    </location>
</feature>
<protein>
    <recommendedName>
        <fullName evidence="14">Phage shock protein PspC N-terminal domain-containing protein</fullName>
    </recommendedName>
</protein>
<evidence type="ECO:0000313" key="13">
    <source>
        <dbReference type="Proteomes" id="UP000239590"/>
    </source>
</evidence>
<evidence type="ECO:0000256" key="1">
    <source>
        <dbReference type="ARBA" id="ARBA00004162"/>
    </source>
</evidence>
<evidence type="ECO:0000256" key="3">
    <source>
        <dbReference type="ARBA" id="ARBA00022692"/>
    </source>
</evidence>
<organism evidence="12 13">
    <name type="scientific">Siphonobacter curvatus</name>
    <dbReference type="NCBI Taxonomy" id="2094562"/>
    <lineage>
        <taxon>Bacteria</taxon>
        <taxon>Pseudomonadati</taxon>
        <taxon>Bacteroidota</taxon>
        <taxon>Cytophagia</taxon>
        <taxon>Cytophagales</taxon>
        <taxon>Cytophagaceae</taxon>
        <taxon>Siphonobacter</taxon>
    </lineage>
</organism>
<feature type="compositionally biased region" description="Polar residues" evidence="6">
    <location>
        <begin position="99"/>
        <end position="117"/>
    </location>
</feature>
<feature type="transmembrane region" description="Helical" evidence="7">
    <location>
        <begin position="173"/>
        <end position="192"/>
    </location>
</feature>
<sequence length="827" mass="91408">MKKTISITIAGVVFYIEEDGYDRLQGYLESIKRYFSSYEGSAEIIEDIEARIAEKFYEKVKKDEKRAITSEDVEELIQAMGTVADFEALEEDEDFGTPKASSQSTYTTAGPTQTTVPPVQKRLYRDTKRKVLGGVCAGIAHYLNVDPLWVRLAALVLFIGTPVFGGMSGLGDVFGPLSGIVFIIYIACWVSFPGNANLEEDEKLRKLYRDPEKKALGGVAAGVAAYTGWDLGIIRFVWVLSILLFGSGLILYFVLWIITPQAKTLTDRMKMQGEPITLTNIETNIKKTLNVENQPVESTATKILLFPFRAIAAIFEGLGPFFNFLFVLIRIAAGAMLIVISLAFILGLVVTLGVALGLSGLDHSRMGMDIPVGLLSDASPWMFVFSFLGLIAPAIALGIAGLSLLGRQNYFRPVVWQTLLGVFLIGTIGSSIMIPQYVANFARRGTVEKTTFLPTAQTPVFDLNDDDYDEHRNGSLTMEAYEGTEIKLIEEFSSRGQSRKEAERFASQITHKVSQRDSIIAFDQYFDLPEGTPFRAQELRMKLYIPYEKTFSMTESFARYVTNVFPRQLFDNNQFEGSLWQYTRDGELICLNRNVPQEEEDSYNQDENDHSYQSEIGRGTPQEYNLDGFSKLDISGGYAVEVKRGSSYKVTVYAENERQLDDINVRVSGNTLVIDRKNRLGFGFRNRRQSIRIEMPELENVEFTGAVSAIVKGFDNVGIIELTGASKATFSGLNAEKMEVTVHGAAGLTLLGSAQILKADVSGASQLEAFSLKANEVEVDASGASKAHVMANTILNATASGASRIQYKGNAKVEENHSGGSSIDREE</sequence>
<evidence type="ECO:0000256" key="5">
    <source>
        <dbReference type="ARBA" id="ARBA00023136"/>
    </source>
</evidence>
<name>A0A2S7ILT6_9BACT</name>
<keyword evidence="3 7" id="KW-0812">Transmembrane</keyword>
<dbReference type="EMBL" id="PTRA01000001">
    <property type="protein sequence ID" value="PQA58713.1"/>
    <property type="molecule type" value="Genomic_DNA"/>
</dbReference>
<dbReference type="Proteomes" id="UP000239590">
    <property type="component" value="Unassembled WGS sequence"/>
</dbReference>
<dbReference type="Gene3D" id="2.160.20.120">
    <property type="match status" value="1"/>
</dbReference>
<proteinExistence type="predicted"/>
<feature type="domain" description="PspC-related transmembrane region" evidence="10">
    <location>
        <begin position="303"/>
        <end position="441"/>
    </location>
</feature>
<dbReference type="AlphaFoldDB" id="A0A2S7ILT6"/>
<comment type="caution">
    <text evidence="12">The sequence shown here is derived from an EMBL/GenBank/DDBJ whole genome shotgun (WGS) entry which is preliminary data.</text>
</comment>
<feature type="region of interest" description="Disordered" evidence="6">
    <location>
        <begin position="95"/>
        <end position="117"/>
    </location>
</feature>
<evidence type="ECO:0000256" key="6">
    <source>
        <dbReference type="SAM" id="MobiDB-lite"/>
    </source>
</evidence>
<dbReference type="InterPro" id="IPR054319">
    <property type="entry name" value="PspC-rel_ToastRack"/>
</dbReference>
<dbReference type="PANTHER" id="PTHR33885:SF3">
    <property type="entry name" value="PHAGE SHOCK PROTEIN C"/>
    <property type="match status" value="1"/>
</dbReference>
<dbReference type="InterPro" id="IPR007168">
    <property type="entry name" value="Phageshock_PspC_N"/>
</dbReference>
<dbReference type="Pfam" id="PF10988">
    <property type="entry name" value="DUF2807"/>
    <property type="match status" value="1"/>
</dbReference>
<reference evidence="13" key="1">
    <citation type="submission" date="2018-02" db="EMBL/GenBank/DDBJ databases">
        <title>Genome sequencing of Solimonas sp. HR-BB.</title>
        <authorList>
            <person name="Lee Y."/>
            <person name="Jeon C.O."/>
        </authorList>
    </citation>
    <scope>NUCLEOTIDE SEQUENCE [LARGE SCALE GENOMIC DNA]</scope>
    <source>
        <strain evidence="13">HR-U</strain>
    </source>
</reference>
<evidence type="ECO:0000259" key="11">
    <source>
        <dbReference type="Pfam" id="PF22744"/>
    </source>
</evidence>
<keyword evidence="13" id="KW-1185">Reference proteome</keyword>
<feature type="domain" description="PspC-related ToastRack" evidence="11">
    <location>
        <begin position="462"/>
        <end position="592"/>
    </location>
</feature>
<feature type="transmembrane region" description="Helical" evidence="7">
    <location>
        <begin position="148"/>
        <end position="167"/>
    </location>
</feature>
<dbReference type="InterPro" id="IPR021255">
    <property type="entry name" value="DUF2807"/>
</dbReference>
<dbReference type="Pfam" id="PF22744">
    <property type="entry name" value="Toast-rack_PspC-Cterm"/>
    <property type="match status" value="1"/>
</dbReference>
<evidence type="ECO:0000259" key="10">
    <source>
        <dbReference type="Pfam" id="PF22571"/>
    </source>
</evidence>
<evidence type="ECO:0000313" key="12">
    <source>
        <dbReference type="EMBL" id="PQA58713.1"/>
    </source>
</evidence>
<dbReference type="GO" id="GO:0005886">
    <property type="term" value="C:plasma membrane"/>
    <property type="evidence" value="ECO:0007669"/>
    <property type="project" value="UniProtKB-SubCell"/>
</dbReference>